<dbReference type="EMBL" id="CP002455">
    <property type="protein sequence ID" value="ADX68613.1"/>
    <property type="molecule type" value="Genomic_DNA"/>
</dbReference>
<dbReference type="STRING" id="865938.Weevi_1928"/>
<keyword evidence="2" id="KW-1185">Reference proteome</keyword>
<reference evidence="1 2" key="1">
    <citation type="journal article" date="2011" name="Stand. Genomic Sci.">
        <title>Complete genome sequence of Weeksella virosa type strain (9751).</title>
        <authorList>
            <person name="Lang E."/>
            <person name="Teshima H."/>
            <person name="Lucas S."/>
            <person name="Lapidus A."/>
            <person name="Hammon N."/>
            <person name="Deshpande S."/>
            <person name="Nolan M."/>
            <person name="Cheng J.F."/>
            <person name="Pitluck S."/>
            <person name="Liolios K."/>
            <person name="Pagani I."/>
            <person name="Mikhailova N."/>
            <person name="Ivanova N."/>
            <person name="Mavromatis K."/>
            <person name="Pati A."/>
            <person name="Tapia R."/>
            <person name="Han C."/>
            <person name="Goodwin L."/>
            <person name="Chen A."/>
            <person name="Palaniappan K."/>
            <person name="Land M."/>
            <person name="Hauser L."/>
            <person name="Chang Y.J."/>
            <person name="Jeffries C.D."/>
            <person name="Brambilla E.M."/>
            <person name="Kopitz M."/>
            <person name="Rohde M."/>
            <person name="Goker M."/>
            <person name="Tindall B.J."/>
            <person name="Detter J.C."/>
            <person name="Woyke T."/>
            <person name="Bristow J."/>
            <person name="Eisen J.A."/>
            <person name="Markowitz V."/>
            <person name="Hugenholtz P."/>
            <person name="Klenk H.P."/>
            <person name="Kyrpides N.C."/>
        </authorList>
    </citation>
    <scope>NUCLEOTIDE SEQUENCE [LARGE SCALE GENOMIC DNA]</scope>
    <source>
        <strain evidence="2">ATCC 43766 / DSM 16922 / JCM 21250 / NBRC 16016 / NCTC 11634 / CL345/78</strain>
    </source>
</reference>
<evidence type="ECO:0000313" key="2">
    <source>
        <dbReference type="Proteomes" id="UP000008641"/>
    </source>
</evidence>
<gene>
    <name evidence="1" type="ordered locus">Weevi_1928</name>
</gene>
<evidence type="ECO:0000313" key="1">
    <source>
        <dbReference type="EMBL" id="ADX68613.1"/>
    </source>
</evidence>
<dbReference type="InterPro" id="IPR013078">
    <property type="entry name" value="His_Pase_superF_clade-1"/>
</dbReference>
<organism evidence="1 2">
    <name type="scientific">Weeksella virosa (strain ATCC 43766 / DSM 16922 / JCM 21250 / CCUG 30538 / CDC 9751 / IAM 14551 / NBRC 16016 / NCTC 11634 / CL345/78)</name>
    <dbReference type="NCBI Taxonomy" id="865938"/>
    <lineage>
        <taxon>Bacteria</taxon>
        <taxon>Pseudomonadati</taxon>
        <taxon>Bacteroidota</taxon>
        <taxon>Flavobacteriia</taxon>
        <taxon>Flavobacteriales</taxon>
        <taxon>Weeksellaceae</taxon>
        <taxon>Weeksella</taxon>
    </lineage>
</organism>
<protein>
    <submittedName>
        <fullName evidence="1">Phosphohistidine phosphatase, SixA</fullName>
    </submittedName>
</protein>
<dbReference type="CDD" id="cd07067">
    <property type="entry name" value="HP_PGM_like"/>
    <property type="match status" value="1"/>
</dbReference>
<dbReference type="SUPFAM" id="SSF53254">
    <property type="entry name" value="Phosphoglycerate mutase-like"/>
    <property type="match status" value="1"/>
</dbReference>
<dbReference type="eggNOG" id="COG2062">
    <property type="taxonomic scope" value="Bacteria"/>
</dbReference>
<sequence>MKELILFRHGKSRWDEQVEDHHRSINDRGIERTTAVAQYLQIHQDLNDYTLYSSTAKRAKQTAEISASIWSKKEIIYDEKLYTFSTSELVKWIKTIPTQNKIILFGHNPCFTHFINTFTDDYLDNLWTSGVAIMQFEQVEWSKLRKGKLKHLVNPKEILI</sequence>
<reference evidence="2" key="2">
    <citation type="journal article" date="2011" name="Stand. Genomic Sci.">
        <title>Complete genome sequence of Weeksella virosa type strain (9751T).</title>
        <authorList>
            <person name="Lang E."/>
            <person name="Teshima H."/>
            <person name="Lucas S."/>
            <person name="Lapidus A."/>
            <person name="Hammon N."/>
            <person name="Deshpande S."/>
            <person name="Nolan M."/>
            <person name="Cheng J."/>
            <person name="Pitluck S."/>
            <person name="Liolios K."/>
            <person name="Pagani I."/>
            <person name="Mikhailova N."/>
            <person name="Ivanova N."/>
            <person name="Mavromatis K."/>
            <person name="Pati A."/>
            <person name="Tapia R."/>
            <person name="Han C."/>
            <person name="Goodwin L."/>
            <person name="Chen A."/>
            <person name="Palaniappan K."/>
            <person name="Land M."/>
            <person name="Hauser L."/>
            <person name="Chang Y."/>
            <person name="Jeffries C."/>
            <person name="Brambilla E."/>
            <person name="Kopitz M."/>
            <person name="Rohde M."/>
            <person name="Goker M."/>
            <person name="Tindall B."/>
            <person name="Detter J."/>
            <person name="Woyke T."/>
            <person name="Bristow J."/>
            <person name="Eisen J."/>
            <person name="Markowitz V."/>
            <person name="Hugenholtz P."/>
            <person name="Klenk H."/>
            <person name="Kyrpides N."/>
        </authorList>
    </citation>
    <scope>NUCLEOTIDE SEQUENCE [LARGE SCALE GENOMIC DNA]</scope>
    <source>
        <strain evidence="2">ATCC 43766 / DSM 16922 / JCM 21250 / NBRC 16016 / NCTC 11634 / CL345/78</strain>
    </source>
</reference>
<dbReference type="OrthoDB" id="9810154at2"/>
<dbReference type="AlphaFoldDB" id="F0P129"/>
<dbReference type="Gene3D" id="3.40.50.1240">
    <property type="entry name" value="Phosphoglycerate mutase-like"/>
    <property type="match status" value="1"/>
</dbReference>
<dbReference type="KEGG" id="wvi:Weevi_1928"/>
<dbReference type="Pfam" id="PF00300">
    <property type="entry name" value="His_Phos_1"/>
    <property type="match status" value="1"/>
</dbReference>
<dbReference type="RefSeq" id="WP_013599002.1">
    <property type="nucleotide sequence ID" value="NC_015144.1"/>
</dbReference>
<accession>F0P129</accession>
<name>F0P129_WEEVC</name>
<dbReference type="InterPro" id="IPR029033">
    <property type="entry name" value="His_PPase_superfam"/>
</dbReference>
<dbReference type="HOGENOM" id="CLU_084603_2_2_10"/>
<dbReference type="Proteomes" id="UP000008641">
    <property type="component" value="Chromosome"/>
</dbReference>
<proteinExistence type="predicted"/>